<protein>
    <submittedName>
        <fullName evidence="1">Uncharacterized protein</fullName>
    </submittedName>
</protein>
<keyword evidence="2" id="KW-1185">Reference proteome</keyword>
<dbReference type="Proteomes" id="UP001369086">
    <property type="component" value="Unassembled WGS sequence"/>
</dbReference>
<dbReference type="InterPro" id="IPR003360">
    <property type="entry name" value="US22-like"/>
</dbReference>
<organism evidence="1 2">
    <name type="scientific">Huso huso</name>
    <name type="common">Beluga</name>
    <name type="synonym">Acipenser huso</name>
    <dbReference type="NCBI Taxonomy" id="61971"/>
    <lineage>
        <taxon>Eukaryota</taxon>
        <taxon>Metazoa</taxon>
        <taxon>Chordata</taxon>
        <taxon>Craniata</taxon>
        <taxon>Vertebrata</taxon>
        <taxon>Euteleostomi</taxon>
        <taxon>Actinopterygii</taxon>
        <taxon>Chondrostei</taxon>
        <taxon>Acipenseriformes</taxon>
        <taxon>Acipenseridae</taxon>
        <taxon>Huso</taxon>
    </lineage>
</organism>
<reference evidence="1 2" key="1">
    <citation type="submission" date="2021-05" db="EMBL/GenBank/DDBJ databases">
        <authorList>
            <person name="Zahm M."/>
            <person name="Klopp C."/>
            <person name="Cabau C."/>
            <person name="Kuhl H."/>
            <person name="Suciu R."/>
            <person name="Ciorpac M."/>
            <person name="Holostenco D."/>
            <person name="Gessner J."/>
            <person name="Wuertz S."/>
            <person name="Hohne C."/>
            <person name="Stock M."/>
            <person name="Gislard M."/>
            <person name="Lluch J."/>
            <person name="Milhes M."/>
            <person name="Lampietro C."/>
            <person name="Lopez Roques C."/>
            <person name="Donnadieu C."/>
            <person name="Du K."/>
            <person name="Schartl M."/>
            <person name="Guiguen Y."/>
        </authorList>
    </citation>
    <scope>NUCLEOTIDE SEQUENCE [LARGE SCALE GENOMIC DNA]</scope>
    <source>
        <strain evidence="1">Hh-F2</strain>
        <tissue evidence="1">Blood</tissue>
    </source>
</reference>
<evidence type="ECO:0000313" key="2">
    <source>
        <dbReference type="Proteomes" id="UP001369086"/>
    </source>
</evidence>
<comment type="caution">
    <text evidence="1">The sequence shown here is derived from an EMBL/GenBank/DDBJ whole genome shotgun (WGS) entry which is preliminary data.</text>
</comment>
<gene>
    <name evidence="1" type="ORF">HHUSO_G29910</name>
</gene>
<accession>A0ABR0YED2</accession>
<dbReference type="Pfam" id="PF02393">
    <property type="entry name" value="US22"/>
    <property type="match status" value="1"/>
</dbReference>
<evidence type="ECO:0000313" key="1">
    <source>
        <dbReference type="EMBL" id="KAK6471012.1"/>
    </source>
</evidence>
<sequence>MAAIVTTQREANPFPLGLCRKHDPEENKWIQDFCCLEMSKDCPNKLATMVEKHTHMEMPLVFPEGYSVRIAALKNTVLRGRKDMMEAWQELYLPQSEKMVVIGAIDNFPCLAEGLQLIIMVDSKGNVYAYENEVLHKIACTIEEFFTRRSLKSSVSYKKGGYCVQLTKEELEKLQKDKDIQEIERRTREFVQSKQKELGEMLNLFRNK</sequence>
<dbReference type="EMBL" id="JAHFZB010000033">
    <property type="protein sequence ID" value="KAK6471012.1"/>
    <property type="molecule type" value="Genomic_DNA"/>
</dbReference>
<name>A0ABR0YED2_HUSHU</name>
<proteinExistence type="predicted"/>